<dbReference type="InterPro" id="IPR010131">
    <property type="entry name" value="MdtP/NodT-like"/>
</dbReference>
<dbReference type="SUPFAM" id="SSF56954">
    <property type="entry name" value="Outer membrane efflux proteins (OEP)"/>
    <property type="match status" value="1"/>
</dbReference>
<proteinExistence type="predicted"/>
<evidence type="ECO:0000313" key="2">
    <source>
        <dbReference type="Proteomes" id="UP000185544"/>
    </source>
</evidence>
<dbReference type="STRING" id="1882918.BCY86_00700"/>
<gene>
    <name evidence="1" type="ORF">BCY86_00700</name>
</gene>
<dbReference type="EMBL" id="CP016908">
    <property type="protein sequence ID" value="APR99359.1"/>
    <property type="molecule type" value="Genomic_DNA"/>
</dbReference>
<dbReference type="KEGG" id="pabo:BCY86_00700"/>
<dbReference type="GO" id="GO:0015562">
    <property type="term" value="F:efflux transmembrane transporter activity"/>
    <property type="evidence" value="ECO:0007669"/>
    <property type="project" value="InterPro"/>
</dbReference>
<dbReference type="RefSeq" id="WP_075275992.1">
    <property type="nucleotide sequence ID" value="NZ_CP016908.1"/>
</dbReference>
<evidence type="ECO:0008006" key="3">
    <source>
        <dbReference type="Google" id="ProtNLM"/>
    </source>
</evidence>
<accession>A0A1L6MV21</accession>
<dbReference type="PANTHER" id="PTHR30203">
    <property type="entry name" value="OUTER MEMBRANE CATION EFFLUX PROTEIN"/>
    <property type="match status" value="1"/>
</dbReference>
<sequence length="435" mass="49286">MSSRTIGFLLICFFLPAYFAWGGERELPEEWTLQEMLSLFRVRGLDLLLADAAVLKQRGEGIASAALSNPQVSFVIGPTINHVKEPGCSGCVRENIAWGISDQGALSSLLTGKQALKKGIAQGALWAMQWSRRDAQRHFEFILKTNYHELASAQQEHAFLKELHRSLTQLVALYQAHYPGTIDRAELDRMEIEKLEVDQALVDSQQQIRKAQVELAQLLGVQTQIPSFRVKEYSIPHWFASLLEPEKEQELLKTAMKRRPDRFMQSALFAKAVTALHLGKRERIPEIELGMGFNGIGYGQDAPSPPYLAAVVSTSIPVFYQRQGEIERAAAGLQAQAIEQAKNHAQIVWEVHAALVAFRAFYERMERMRSEMIPCAKTARDRVEMQYKQRAVSLIDVLDAQRQYIKTHFQYLEDVQACWSAMHQIEYVVGIELGE</sequence>
<dbReference type="PANTHER" id="PTHR30203:SF24">
    <property type="entry name" value="BLR4935 PROTEIN"/>
    <property type="match status" value="1"/>
</dbReference>
<keyword evidence="2" id="KW-1185">Reference proteome</keyword>
<evidence type="ECO:0000313" key="1">
    <source>
        <dbReference type="EMBL" id="APR99359.1"/>
    </source>
</evidence>
<protein>
    <recommendedName>
        <fullName evidence="3">Transporter</fullName>
    </recommendedName>
</protein>
<dbReference type="Gene3D" id="1.20.1600.10">
    <property type="entry name" value="Outer membrane efflux proteins (OEP)"/>
    <property type="match status" value="1"/>
</dbReference>
<dbReference type="Proteomes" id="UP000185544">
    <property type="component" value="Chromosome"/>
</dbReference>
<reference evidence="1 2" key="1">
    <citation type="submission" date="2016-08" db="EMBL/GenBank/DDBJ databases">
        <title>Identification and validation of antigenic proteins from Pajaroellobacter abortibovis using de-novo genome sequence assembly and reverse vaccinology.</title>
        <authorList>
            <person name="Welly B.T."/>
            <person name="Miller M.R."/>
            <person name="Stott J.L."/>
            <person name="Blanchard M.T."/>
            <person name="Islas-Trejo A.D."/>
            <person name="O'Rourke S.M."/>
            <person name="Young A.E."/>
            <person name="Medrano J.F."/>
            <person name="Van Eenennaam A.L."/>
        </authorList>
    </citation>
    <scope>NUCLEOTIDE SEQUENCE [LARGE SCALE GENOMIC DNA]</scope>
    <source>
        <strain evidence="1 2">BTF92-0548A/99-0131</strain>
    </source>
</reference>
<dbReference type="OrthoDB" id="9783163at2"/>
<name>A0A1L6MV21_9BACT</name>
<organism evidence="1 2">
    <name type="scientific">Pajaroellobacter abortibovis</name>
    <dbReference type="NCBI Taxonomy" id="1882918"/>
    <lineage>
        <taxon>Bacteria</taxon>
        <taxon>Pseudomonadati</taxon>
        <taxon>Myxococcota</taxon>
        <taxon>Polyangia</taxon>
        <taxon>Polyangiales</taxon>
        <taxon>Polyangiaceae</taxon>
    </lineage>
</organism>
<dbReference type="AlphaFoldDB" id="A0A1L6MV21"/>